<dbReference type="InterPro" id="IPR012394">
    <property type="entry name" value="Aldehyde_DH_NAD(P)"/>
</dbReference>
<dbReference type="Pfam" id="PF00171">
    <property type="entry name" value="Aldedh"/>
    <property type="match status" value="1"/>
</dbReference>
<reference evidence="6" key="1">
    <citation type="submission" date="2020-11" db="EMBL/GenBank/DDBJ databases">
        <title>Multidrug resistant novel bacterium Savagea serpentis sp. nov., isolated from the scats of a vine snake (Ahaetulla nasuta).</title>
        <authorList>
            <person name="Venkata Ramana V."/>
            <person name="Vikas Patil S."/>
            <person name="Yogita Lugani V."/>
        </authorList>
    </citation>
    <scope>NUCLEOTIDE SEQUENCE</scope>
    <source>
        <strain evidence="6">SN6</strain>
    </source>
</reference>
<comment type="caution">
    <text evidence="6">The sequence shown here is derived from an EMBL/GenBank/DDBJ whole genome shotgun (WGS) entry which is preliminary data.</text>
</comment>
<feature type="domain" description="Aldehyde dehydrogenase" evidence="5">
    <location>
        <begin position="12"/>
        <end position="470"/>
    </location>
</feature>
<dbReference type="SUPFAM" id="SSF53720">
    <property type="entry name" value="ALDH-like"/>
    <property type="match status" value="1"/>
</dbReference>
<comment type="similarity">
    <text evidence="1 3">Belongs to the aldehyde dehydrogenase family.</text>
</comment>
<organism evidence="6 7">
    <name type="scientific">Savagea serpentis</name>
    <dbReference type="NCBI Taxonomy" id="2785297"/>
    <lineage>
        <taxon>Bacteria</taxon>
        <taxon>Bacillati</taxon>
        <taxon>Bacillota</taxon>
        <taxon>Bacilli</taxon>
        <taxon>Bacillales</taxon>
        <taxon>Caryophanaceae</taxon>
        <taxon>Savagea</taxon>
    </lineage>
</organism>
<feature type="active site" evidence="4">
    <location>
        <position position="281"/>
    </location>
</feature>
<keyword evidence="7" id="KW-1185">Reference proteome</keyword>
<dbReference type="Proteomes" id="UP000622653">
    <property type="component" value="Unassembled WGS sequence"/>
</dbReference>
<dbReference type="Gene3D" id="3.40.605.10">
    <property type="entry name" value="Aldehyde Dehydrogenase, Chain A, domain 1"/>
    <property type="match status" value="1"/>
</dbReference>
<dbReference type="InterPro" id="IPR016161">
    <property type="entry name" value="Ald_DH/histidinol_DH"/>
</dbReference>
<dbReference type="PROSITE" id="PS00070">
    <property type="entry name" value="ALDEHYDE_DEHYDR_CYS"/>
    <property type="match status" value="1"/>
</dbReference>
<dbReference type="InterPro" id="IPR015590">
    <property type="entry name" value="Aldehyde_DH_dom"/>
</dbReference>
<proteinExistence type="inferred from homology"/>
<keyword evidence="2 3" id="KW-0560">Oxidoreductase</keyword>
<dbReference type="GO" id="GO:0009450">
    <property type="term" value="P:gamma-aminobutyric acid catabolic process"/>
    <property type="evidence" value="ECO:0007669"/>
    <property type="project" value="TreeGrafter"/>
</dbReference>
<gene>
    <name evidence="6" type="ORF">IRY55_03710</name>
</gene>
<evidence type="ECO:0000259" key="5">
    <source>
        <dbReference type="Pfam" id="PF00171"/>
    </source>
</evidence>
<evidence type="ECO:0000313" key="7">
    <source>
        <dbReference type="Proteomes" id="UP000622653"/>
    </source>
</evidence>
<dbReference type="FunFam" id="3.40.309.10:FF:000004">
    <property type="entry name" value="Succinate-semialdehyde dehydrogenase I"/>
    <property type="match status" value="1"/>
</dbReference>
<dbReference type="RefSeq" id="WP_194561900.1">
    <property type="nucleotide sequence ID" value="NZ_JADKPV010000001.1"/>
</dbReference>
<dbReference type="GO" id="GO:0006081">
    <property type="term" value="P:aldehyde metabolic process"/>
    <property type="evidence" value="ECO:0007669"/>
    <property type="project" value="InterPro"/>
</dbReference>
<dbReference type="AlphaFoldDB" id="A0A8J7G512"/>
<evidence type="ECO:0000313" key="6">
    <source>
        <dbReference type="EMBL" id="MBF4500461.1"/>
    </source>
</evidence>
<evidence type="ECO:0000256" key="1">
    <source>
        <dbReference type="ARBA" id="ARBA00009986"/>
    </source>
</evidence>
<dbReference type="InterPro" id="IPR016163">
    <property type="entry name" value="Ald_DH_C"/>
</dbReference>
<dbReference type="InterPro" id="IPR016160">
    <property type="entry name" value="Ald_DH_CS_CYS"/>
</dbReference>
<evidence type="ECO:0000256" key="4">
    <source>
        <dbReference type="PIRSR" id="PIRSR036492-1"/>
    </source>
</evidence>
<dbReference type="GO" id="GO:0004777">
    <property type="term" value="F:succinate-semialdehyde dehydrogenase (NAD+) activity"/>
    <property type="evidence" value="ECO:0007669"/>
    <property type="project" value="TreeGrafter"/>
</dbReference>
<dbReference type="PANTHER" id="PTHR43353:SF5">
    <property type="entry name" value="SUCCINATE-SEMIALDEHYDE DEHYDROGENASE, MITOCHONDRIAL"/>
    <property type="match status" value="1"/>
</dbReference>
<dbReference type="EMBL" id="JADKPV010000001">
    <property type="protein sequence ID" value="MBF4500461.1"/>
    <property type="molecule type" value="Genomic_DNA"/>
</dbReference>
<dbReference type="InterPro" id="IPR016162">
    <property type="entry name" value="Ald_DH_N"/>
</dbReference>
<sequence length="474" mass="52598">MEVYKNYINGQWIDHSKEQIDVINPATGEKVGHVPRHGKTEATITVEHAHQALKTWKFMNAKQRSAYLYQWHTLIKRDAEQLARTMTLEQGKPIQEALAEIHYANSYVLWYAEEAKRLYGQTIPASVDDKKLIVQYEAVGVVAAITPWNFPAAMITRKVAPALAAGCTVLLKPSELTPLTALKLVELADEAGIPKGVINVLTGTSREIVKVWTDDARVRKLTFTGSTAVGKTLMRDIAQTVKKVSLELGGHAPFIIFDDAQLEKAVEGVVQSKFRNAGQTCICTNRVYVQHTIAEKFTNLLRERIEQLKVGNGLESDTEVGPLINQSAIDWMQHQLEDALEKGAQLVTGGKTMQREGFYYAPTLLIHTDDTMSCMTEETFGPIIPVATFETMDEVVEKANDSIYGLAAYVYTQNLSQAITISDRLEYGIVGLNDSQPSTAQAPFGGFKESGMGREGGKEGLMEYVETKYISLQY</sequence>
<dbReference type="Gene3D" id="3.40.309.10">
    <property type="entry name" value="Aldehyde Dehydrogenase, Chain A, domain 2"/>
    <property type="match status" value="1"/>
</dbReference>
<dbReference type="PANTHER" id="PTHR43353">
    <property type="entry name" value="SUCCINATE-SEMIALDEHYDE DEHYDROGENASE, MITOCHONDRIAL"/>
    <property type="match status" value="1"/>
</dbReference>
<dbReference type="FunFam" id="3.40.605.10:FF:000005">
    <property type="entry name" value="Succinate-semialdehyde dehydrogenase I"/>
    <property type="match status" value="1"/>
</dbReference>
<evidence type="ECO:0000256" key="3">
    <source>
        <dbReference type="PIRNR" id="PIRNR036492"/>
    </source>
</evidence>
<dbReference type="InterPro" id="IPR050740">
    <property type="entry name" value="Aldehyde_DH_Superfamily"/>
</dbReference>
<protein>
    <recommendedName>
        <fullName evidence="3">Aldehyde dehydrogenase</fullName>
    </recommendedName>
</protein>
<accession>A0A8J7G512</accession>
<dbReference type="CDD" id="cd07103">
    <property type="entry name" value="ALDH_F5_SSADH_GabD"/>
    <property type="match status" value="1"/>
</dbReference>
<name>A0A8J7G512_9BACL</name>
<evidence type="ECO:0000256" key="2">
    <source>
        <dbReference type="ARBA" id="ARBA00023002"/>
    </source>
</evidence>
<dbReference type="PIRSF" id="PIRSF036492">
    <property type="entry name" value="ALDH"/>
    <property type="match status" value="1"/>
</dbReference>
<feature type="active site" evidence="4">
    <location>
        <position position="247"/>
    </location>
</feature>